<evidence type="ECO:0000313" key="3">
    <source>
        <dbReference type="Proteomes" id="UP000316270"/>
    </source>
</evidence>
<dbReference type="EMBL" id="CP042204">
    <property type="protein sequence ID" value="QDS78235.1"/>
    <property type="molecule type" value="Genomic_DNA"/>
</dbReference>
<sequence>MESLSHASDALLAQDQHQQQVTQESPQPDPNPDLASEVQDQQHQQHQQLRRVENDPTPQHQPTAAQEVGVLQQSGSLFRASRIRMPEITSLSRSNTGPVHISPVAIQERIAHLNRRRLRRLARRRLADTDVYEDATATPRPAISGWYASHRHLTVLQPIPWLASASSSTPNIFVIRQ</sequence>
<evidence type="ECO:0000256" key="1">
    <source>
        <dbReference type="SAM" id="MobiDB-lite"/>
    </source>
</evidence>
<organism evidence="2 3">
    <name type="scientific">Venturia effusa</name>
    <dbReference type="NCBI Taxonomy" id="50376"/>
    <lineage>
        <taxon>Eukaryota</taxon>
        <taxon>Fungi</taxon>
        <taxon>Dikarya</taxon>
        <taxon>Ascomycota</taxon>
        <taxon>Pezizomycotina</taxon>
        <taxon>Dothideomycetes</taxon>
        <taxon>Pleosporomycetidae</taxon>
        <taxon>Venturiales</taxon>
        <taxon>Venturiaceae</taxon>
        <taxon>Venturia</taxon>
    </lineage>
</organism>
<feature type="compositionally biased region" description="Low complexity" evidence="1">
    <location>
        <begin position="9"/>
        <end position="20"/>
    </location>
</feature>
<proteinExistence type="predicted"/>
<dbReference type="AlphaFoldDB" id="A0A517LRG1"/>
<feature type="region of interest" description="Disordered" evidence="1">
    <location>
        <begin position="1"/>
        <end position="72"/>
    </location>
</feature>
<accession>A0A517LRG1</accession>
<name>A0A517LRG1_9PEZI</name>
<reference evidence="2 3" key="1">
    <citation type="submission" date="2019-07" db="EMBL/GenBank/DDBJ databases">
        <title>Finished genome of Venturia effusa.</title>
        <authorList>
            <person name="Young C.A."/>
            <person name="Cox M.P."/>
            <person name="Ganley A.R.D."/>
            <person name="David W.J."/>
        </authorList>
    </citation>
    <scope>NUCLEOTIDE SEQUENCE [LARGE SCALE GENOMIC DNA]</scope>
    <source>
        <strain evidence="3">albino</strain>
    </source>
</reference>
<keyword evidence="3" id="KW-1185">Reference proteome</keyword>
<dbReference type="Proteomes" id="UP000316270">
    <property type="component" value="Chromosome 20"/>
</dbReference>
<gene>
    <name evidence="2" type="ORF">FKW77_002012</name>
</gene>
<evidence type="ECO:0000313" key="2">
    <source>
        <dbReference type="EMBL" id="QDS78235.1"/>
    </source>
</evidence>
<protein>
    <submittedName>
        <fullName evidence="2">Uncharacterized protein</fullName>
    </submittedName>
</protein>